<dbReference type="PANTHER" id="PTHR33823">
    <property type="entry name" value="RNA POLYMERASE-BINDING TRANSCRIPTION FACTOR DKSA-RELATED"/>
    <property type="match status" value="1"/>
</dbReference>
<dbReference type="Proteomes" id="UP001169006">
    <property type="component" value="Unassembled WGS sequence"/>
</dbReference>
<accession>A0ABT8SUS1</accession>
<dbReference type="PROSITE" id="PS51128">
    <property type="entry name" value="ZF_DKSA_2"/>
    <property type="match status" value="1"/>
</dbReference>
<dbReference type="PANTHER" id="PTHR33823:SF4">
    <property type="entry name" value="GENERAL STRESS PROTEIN 16O"/>
    <property type="match status" value="1"/>
</dbReference>
<evidence type="ECO:0000259" key="6">
    <source>
        <dbReference type="Pfam" id="PF21173"/>
    </source>
</evidence>
<evidence type="ECO:0000256" key="4">
    <source>
        <dbReference type="PROSITE-ProRule" id="PRU00510"/>
    </source>
</evidence>
<keyword evidence="3" id="KW-0862">Zinc</keyword>
<dbReference type="Pfam" id="PF21173">
    <property type="entry name" value="DksA-like_N"/>
    <property type="match status" value="1"/>
</dbReference>
<dbReference type="Gene3D" id="1.20.120.910">
    <property type="entry name" value="DksA, coiled-coil domain"/>
    <property type="match status" value="1"/>
</dbReference>
<sequence>MTLQDTALFARLLVARQAELEERLRKIEADFEAPRNPNDDDRALERNNDEVLDRLGDAGQKELAAIEAALDRIAHGRFGICARCGAPIGQQRLRTIPHAALCEACAADG</sequence>
<evidence type="ECO:0000313" key="7">
    <source>
        <dbReference type="EMBL" id="MDO1581482.1"/>
    </source>
</evidence>
<protein>
    <submittedName>
        <fullName evidence="7">TraR/DksA family transcriptional regulator</fullName>
    </submittedName>
</protein>
<keyword evidence="2" id="KW-0863">Zinc-finger</keyword>
<reference evidence="7" key="2">
    <citation type="submission" date="2023-07" db="EMBL/GenBank/DDBJ databases">
        <authorList>
            <person name="Sun H."/>
        </authorList>
    </citation>
    <scope>NUCLEOTIDE SEQUENCE</scope>
    <source>
        <strain evidence="7">05753</strain>
    </source>
</reference>
<evidence type="ECO:0000259" key="5">
    <source>
        <dbReference type="Pfam" id="PF01258"/>
    </source>
</evidence>
<comment type="caution">
    <text evidence="7">The sequence shown here is derived from an EMBL/GenBank/DDBJ whole genome shotgun (WGS) entry which is preliminary data.</text>
</comment>
<evidence type="ECO:0000256" key="1">
    <source>
        <dbReference type="ARBA" id="ARBA00022723"/>
    </source>
</evidence>
<proteinExistence type="predicted"/>
<dbReference type="SUPFAM" id="SSF57716">
    <property type="entry name" value="Glucocorticoid receptor-like (DNA-binding domain)"/>
    <property type="match status" value="1"/>
</dbReference>
<dbReference type="InterPro" id="IPR037187">
    <property type="entry name" value="DnaK_N"/>
</dbReference>
<feature type="zinc finger region" description="dksA C4-type" evidence="4">
    <location>
        <begin position="81"/>
        <end position="105"/>
    </location>
</feature>
<keyword evidence="1" id="KW-0479">Metal-binding</keyword>
<name>A0ABT8SUS1_9HYPH</name>
<dbReference type="Pfam" id="PF01258">
    <property type="entry name" value="zf-dskA_traR"/>
    <property type="match status" value="1"/>
</dbReference>
<evidence type="ECO:0000313" key="8">
    <source>
        <dbReference type="Proteomes" id="UP001169006"/>
    </source>
</evidence>
<dbReference type="InterPro" id="IPR000962">
    <property type="entry name" value="Znf_DskA_TraR"/>
</dbReference>
<dbReference type="RefSeq" id="WP_302075587.1">
    <property type="nucleotide sequence ID" value="NZ_JAUKWQ010000001.1"/>
</dbReference>
<keyword evidence="8" id="KW-1185">Reference proteome</keyword>
<organism evidence="7 8">
    <name type="scientific">Rhizobium oryzicola</name>
    <dbReference type="NCBI Taxonomy" id="1232668"/>
    <lineage>
        <taxon>Bacteria</taxon>
        <taxon>Pseudomonadati</taxon>
        <taxon>Pseudomonadota</taxon>
        <taxon>Alphaproteobacteria</taxon>
        <taxon>Hyphomicrobiales</taxon>
        <taxon>Rhizobiaceae</taxon>
        <taxon>Rhizobium/Agrobacterium group</taxon>
        <taxon>Rhizobium</taxon>
    </lineage>
</organism>
<dbReference type="EMBL" id="JAUKWQ010000001">
    <property type="protein sequence ID" value="MDO1581482.1"/>
    <property type="molecule type" value="Genomic_DNA"/>
</dbReference>
<dbReference type="InterPro" id="IPR048487">
    <property type="entry name" value="DksA-like_N"/>
</dbReference>
<dbReference type="SUPFAM" id="SSF109635">
    <property type="entry name" value="DnaK suppressor protein DksA, alpha-hairpin domain"/>
    <property type="match status" value="1"/>
</dbReference>
<reference evidence="7" key="1">
    <citation type="journal article" date="2015" name="Int. J. Syst. Evol. Microbiol.">
        <title>Rhizobium oryzicola sp. nov., potential plant-growth-promoting endophytic bacteria isolated from rice roots.</title>
        <authorList>
            <person name="Zhang X.X."/>
            <person name="Gao J.S."/>
            <person name="Cao Y.H."/>
            <person name="Sheirdil R.A."/>
            <person name="Wang X.C."/>
            <person name="Zhang L."/>
        </authorList>
    </citation>
    <scope>NUCLEOTIDE SEQUENCE</scope>
    <source>
        <strain evidence="7">05753</strain>
    </source>
</reference>
<gene>
    <name evidence="7" type="ORF">Q2T52_05170</name>
</gene>
<evidence type="ECO:0000256" key="2">
    <source>
        <dbReference type="ARBA" id="ARBA00022771"/>
    </source>
</evidence>
<feature type="domain" description="DnaK suppressor protein-like N-terminal" evidence="6">
    <location>
        <begin position="9"/>
        <end position="73"/>
    </location>
</feature>
<feature type="domain" description="Zinc finger DksA/TraR C4-type" evidence="5">
    <location>
        <begin position="76"/>
        <end position="107"/>
    </location>
</feature>
<evidence type="ECO:0000256" key="3">
    <source>
        <dbReference type="ARBA" id="ARBA00022833"/>
    </source>
</evidence>